<evidence type="ECO:0000313" key="5">
    <source>
        <dbReference type="EMBL" id="KAJ7627177.1"/>
    </source>
</evidence>
<dbReference type="InterPro" id="IPR002893">
    <property type="entry name" value="Znf_MYND"/>
</dbReference>
<dbReference type="SUPFAM" id="SSF144232">
    <property type="entry name" value="HIT/MYND zinc finger-like"/>
    <property type="match status" value="1"/>
</dbReference>
<reference evidence="5" key="1">
    <citation type="submission" date="2023-03" db="EMBL/GenBank/DDBJ databases">
        <title>Massive genome expansion in bonnet fungi (Mycena s.s.) driven by repeated elements and novel gene families across ecological guilds.</title>
        <authorList>
            <consortium name="Lawrence Berkeley National Laboratory"/>
            <person name="Harder C.B."/>
            <person name="Miyauchi S."/>
            <person name="Viragh M."/>
            <person name="Kuo A."/>
            <person name="Thoen E."/>
            <person name="Andreopoulos B."/>
            <person name="Lu D."/>
            <person name="Skrede I."/>
            <person name="Drula E."/>
            <person name="Henrissat B."/>
            <person name="Morin E."/>
            <person name="Kohler A."/>
            <person name="Barry K."/>
            <person name="LaButti K."/>
            <person name="Morin E."/>
            <person name="Salamov A."/>
            <person name="Lipzen A."/>
            <person name="Mereny Z."/>
            <person name="Hegedus B."/>
            <person name="Baldrian P."/>
            <person name="Stursova M."/>
            <person name="Weitz H."/>
            <person name="Taylor A."/>
            <person name="Grigoriev I.V."/>
            <person name="Nagy L.G."/>
            <person name="Martin F."/>
            <person name="Kauserud H."/>
        </authorList>
    </citation>
    <scope>NUCLEOTIDE SEQUENCE</scope>
    <source>
        <strain evidence="5">9284</strain>
    </source>
</reference>
<evidence type="ECO:0000256" key="2">
    <source>
        <dbReference type="ARBA" id="ARBA00022771"/>
    </source>
</evidence>
<gene>
    <name evidence="5" type="ORF">FB45DRAFT_1082359</name>
</gene>
<protein>
    <recommendedName>
        <fullName evidence="4">MYND-type domain-containing protein</fullName>
    </recommendedName>
</protein>
<evidence type="ECO:0000256" key="3">
    <source>
        <dbReference type="ARBA" id="ARBA00022833"/>
    </source>
</evidence>
<keyword evidence="2" id="KW-0863">Zinc-finger</keyword>
<dbReference type="Proteomes" id="UP001221142">
    <property type="component" value="Unassembled WGS sequence"/>
</dbReference>
<dbReference type="AlphaFoldDB" id="A0AAD7BQ95"/>
<accession>A0AAD7BQ95</accession>
<dbReference type="EMBL" id="JARKIF010000011">
    <property type="protein sequence ID" value="KAJ7627177.1"/>
    <property type="molecule type" value="Genomic_DNA"/>
</dbReference>
<evidence type="ECO:0000256" key="1">
    <source>
        <dbReference type="ARBA" id="ARBA00022723"/>
    </source>
</evidence>
<comment type="caution">
    <text evidence="5">The sequence shown here is derived from an EMBL/GenBank/DDBJ whole genome shotgun (WGS) entry which is preliminary data.</text>
</comment>
<feature type="domain" description="MYND-type" evidence="4">
    <location>
        <begin position="228"/>
        <end position="256"/>
    </location>
</feature>
<keyword evidence="6" id="KW-1185">Reference proteome</keyword>
<keyword evidence="3" id="KW-0862">Zinc</keyword>
<dbReference type="GO" id="GO:0008270">
    <property type="term" value="F:zinc ion binding"/>
    <property type="evidence" value="ECO:0007669"/>
    <property type="project" value="UniProtKB-KW"/>
</dbReference>
<evidence type="ECO:0000259" key="4">
    <source>
        <dbReference type="Pfam" id="PF01753"/>
    </source>
</evidence>
<dbReference type="Pfam" id="PF01753">
    <property type="entry name" value="zf-MYND"/>
    <property type="match status" value="1"/>
</dbReference>
<keyword evidence="1" id="KW-0479">Metal-binding</keyword>
<dbReference type="Gene3D" id="6.10.140.2220">
    <property type="match status" value="1"/>
</dbReference>
<evidence type="ECO:0000313" key="6">
    <source>
        <dbReference type="Proteomes" id="UP001221142"/>
    </source>
</evidence>
<proteinExistence type="predicted"/>
<sequence>MQPSAHATQRRTDAHDRVLSVVDGDADFFVRLVFRRLRKVCKRFDDSSATVTPLALYIQLLQSLCLPDEHPLRLAFFNAGGIACVTRAFVAGSRIIRSSPVDQQVLLLLTCVSFFVKHLEGDGCLGVVRAMKMGFLQALLNCSPTFPQMPKEFVDAAMAIVRHLLPPYAVYRSFVDAVTPFLKEREQEKVTALPAIGTALTPFWSELAERVHALGDTDDEVTKCDNIECQRLDTERTFKMCGGCQVVYYCSRECQDRPLGRRDRIDQSRIQTLAQKMVHLNSATFHAIAERDFPDTPRKELVPCVDLSRVPEVFSVRTFDEAIGERFRPTADWHSSHGIASIVCMRKNGSEVREMWLRAANEDFWGV</sequence>
<organism evidence="5 6">
    <name type="scientific">Roridomyces roridus</name>
    <dbReference type="NCBI Taxonomy" id="1738132"/>
    <lineage>
        <taxon>Eukaryota</taxon>
        <taxon>Fungi</taxon>
        <taxon>Dikarya</taxon>
        <taxon>Basidiomycota</taxon>
        <taxon>Agaricomycotina</taxon>
        <taxon>Agaricomycetes</taxon>
        <taxon>Agaricomycetidae</taxon>
        <taxon>Agaricales</taxon>
        <taxon>Marasmiineae</taxon>
        <taxon>Mycenaceae</taxon>
        <taxon>Roridomyces</taxon>
    </lineage>
</organism>
<name>A0AAD7BQ95_9AGAR</name>